<dbReference type="InterPro" id="IPR011990">
    <property type="entry name" value="TPR-like_helical_dom_sf"/>
</dbReference>
<dbReference type="Gene3D" id="1.25.40.10">
    <property type="entry name" value="Tetratricopeptide repeat domain"/>
    <property type="match status" value="1"/>
</dbReference>
<evidence type="ECO:0000313" key="1">
    <source>
        <dbReference type="EMBL" id="VAX38009.1"/>
    </source>
</evidence>
<dbReference type="SUPFAM" id="SSF48452">
    <property type="entry name" value="TPR-like"/>
    <property type="match status" value="1"/>
</dbReference>
<proteinExistence type="predicted"/>
<dbReference type="AlphaFoldDB" id="A0A3B1D6Z8"/>
<sequence>MSNADMMYDEATKLKEQGELEQAVSKLLEIVEAEPEHVISHSALGIYLQKLGRSEEAYTH</sequence>
<feature type="non-terminal residue" evidence="1">
    <location>
        <position position="60"/>
    </location>
</feature>
<protein>
    <submittedName>
        <fullName evidence="1">Uncharacterized protein</fullName>
    </submittedName>
</protein>
<accession>A0A3B1D6Z8</accession>
<organism evidence="1">
    <name type="scientific">hydrothermal vent metagenome</name>
    <dbReference type="NCBI Taxonomy" id="652676"/>
    <lineage>
        <taxon>unclassified sequences</taxon>
        <taxon>metagenomes</taxon>
        <taxon>ecological metagenomes</taxon>
    </lineage>
</organism>
<gene>
    <name evidence="1" type="ORF">MNBD_PLANCTO02-1043</name>
</gene>
<dbReference type="EMBL" id="UOGL01000157">
    <property type="protein sequence ID" value="VAX38009.1"/>
    <property type="molecule type" value="Genomic_DNA"/>
</dbReference>
<name>A0A3B1D6Z8_9ZZZZ</name>
<reference evidence="1" key="1">
    <citation type="submission" date="2018-06" db="EMBL/GenBank/DDBJ databases">
        <authorList>
            <person name="Zhirakovskaya E."/>
        </authorList>
    </citation>
    <scope>NUCLEOTIDE SEQUENCE</scope>
</reference>